<evidence type="ECO:0000259" key="2">
    <source>
        <dbReference type="Pfam" id="PF26116"/>
    </source>
</evidence>
<evidence type="ECO:0000313" key="3">
    <source>
        <dbReference type="EMBL" id="POM85015.1"/>
    </source>
</evidence>
<dbReference type="InterPro" id="IPR039102">
    <property type="entry name" value="FAM13"/>
</dbReference>
<dbReference type="VEuPathDB" id="CryptoDB:CmeUKMEL1_15280"/>
<protein>
    <recommendedName>
        <fullName evidence="2">FAM13A-like domain-containing protein</fullName>
    </recommendedName>
</protein>
<feature type="domain" description="FAM13A-like" evidence="2">
    <location>
        <begin position="193"/>
        <end position="257"/>
    </location>
</feature>
<dbReference type="PANTHER" id="PTHR15904:SF17">
    <property type="entry name" value="RHO-GAP DOMAIN-CONTAINING PROTEIN"/>
    <property type="match status" value="1"/>
</dbReference>
<dbReference type="Proteomes" id="UP000236928">
    <property type="component" value="Unassembled WGS sequence"/>
</dbReference>
<reference evidence="3 4" key="1">
    <citation type="submission" date="2014-04" db="EMBL/GenBank/DDBJ databases">
        <title>Comparative Genomics of Cryptosporidium Species.</title>
        <authorList>
            <person name="Silva J.C."/>
            <person name="Su Q."/>
            <person name="Chalmers R."/>
            <person name="Chibucos M.C."/>
            <person name="Elwin K."/>
            <person name="Godinez A."/>
            <person name="Guo F."/>
            <person name="Huynh K."/>
            <person name="Orvis J."/>
            <person name="Ott S."/>
            <person name="Sadzewicz L."/>
            <person name="Sengamalay N."/>
            <person name="Shetty A."/>
            <person name="Sun M."/>
            <person name="Tallon L."/>
            <person name="Xiao L."/>
            <person name="Zhang H."/>
            <person name="Fraser C.M."/>
            <person name="Zhu G."/>
            <person name="Kissinger J."/>
            <person name="Widmer G."/>
        </authorList>
    </citation>
    <scope>NUCLEOTIDE SEQUENCE [LARGE SCALE GENOMIC DNA]</scope>
    <source>
        <strain evidence="3 4">UKMEL1</strain>
    </source>
</reference>
<dbReference type="EMBL" id="JIBK01000048">
    <property type="protein sequence ID" value="POM85015.1"/>
    <property type="molecule type" value="Genomic_DNA"/>
</dbReference>
<dbReference type="OrthoDB" id="2161449at2759"/>
<dbReference type="PANTHER" id="PTHR15904">
    <property type="entry name" value="FAM13"/>
    <property type="match status" value="1"/>
</dbReference>
<feature type="coiled-coil region" evidence="1">
    <location>
        <begin position="189"/>
        <end position="261"/>
    </location>
</feature>
<accession>A0A2P4Z4K8</accession>
<dbReference type="Pfam" id="PF26116">
    <property type="entry name" value="FAM13A"/>
    <property type="match status" value="2"/>
</dbReference>
<gene>
    <name evidence="3" type="ORF">CmeUKMEL1_15280</name>
</gene>
<comment type="caution">
    <text evidence="3">The sequence shown here is derived from an EMBL/GenBank/DDBJ whole genome shotgun (WGS) entry which is preliminary data.</text>
</comment>
<sequence length="263" mass="30898">MNNEASRLVNLYIKNISSFYQFQVVRAQYDENNINNLSSLESINCKLIETQKKVNERYQLLFNNGEINQFTDDFNISGEERLFSILETLGLELTENGTVNIPNNPLVNTEAGNNPDNINSLTFIPTNNNKNFLNTLKNNIKNELRKFDSDFQMLYGKLPSKSDKEPLKPLYLLYRHLKDSTYRAKNDPTQDIISEIESLKQKKTQLRELLETFQDQFLKKNHRKVLYHKDLLPIEKEYLEYKSIKNKIKQLEDVYSNQKLNST</sequence>
<dbReference type="InterPro" id="IPR059029">
    <property type="entry name" value="FAM13A_dom"/>
</dbReference>
<keyword evidence="4" id="KW-1185">Reference proteome</keyword>
<proteinExistence type="predicted"/>
<organism evidence="3 4">
    <name type="scientific">Cryptosporidium meleagridis</name>
    <dbReference type="NCBI Taxonomy" id="93969"/>
    <lineage>
        <taxon>Eukaryota</taxon>
        <taxon>Sar</taxon>
        <taxon>Alveolata</taxon>
        <taxon>Apicomplexa</taxon>
        <taxon>Conoidasida</taxon>
        <taxon>Coccidia</taxon>
        <taxon>Eucoccidiorida</taxon>
        <taxon>Eimeriorina</taxon>
        <taxon>Cryptosporidiidae</taxon>
        <taxon>Cryptosporidium</taxon>
    </lineage>
</organism>
<evidence type="ECO:0000313" key="4">
    <source>
        <dbReference type="Proteomes" id="UP000236928"/>
    </source>
</evidence>
<evidence type="ECO:0000256" key="1">
    <source>
        <dbReference type="SAM" id="Coils"/>
    </source>
</evidence>
<name>A0A2P4Z4K8_9CRYT</name>
<feature type="domain" description="FAM13A-like" evidence="2">
    <location>
        <begin position="130"/>
        <end position="179"/>
    </location>
</feature>
<dbReference type="AlphaFoldDB" id="A0A2P4Z4K8"/>
<keyword evidence="1" id="KW-0175">Coiled coil</keyword>